<dbReference type="EMBL" id="HBJA01135352">
    <property type="protein sequence ID" value="CAE0835227.1"/>
    <property type="molecule type" value="Transcribed_RNA"/>
</dbReference>
<gene>
    <name evidence="2" type="ORF">EGYM00163_LOCUS46535</name>
</gene>
<keyword evidence="1" id="KW-0732">Signal</keyword>
<evidence type="ECO:0000313" key="2">
    <source>
        <dbReference type="EMBL" id="CAE0835227.1"/>
    </source>
</evidence>
<proteinExistence type="predicted"/>
<evidence type="ECO:0008006" key="3">
    <source>
        <dbReference type="Google" id="ProtNLM"/>
    </source>
</evidence>
<dbReference type="AlphaFoldDB" id="A0A7S4GFF1"/>
<sequence>MHSSLSVSLSLSLSLFGLRCLKSTTKMNTLISVFFVRLPFHLMDARCVEPVSTSTLKWSETKSMVKLLISGTVSSIRNSCNLTTDLKQEYKISACL</sequence>
<feature type="chain" id="PRO_5030840159" description="Secreted protein" evidence="1">
    <location>
        <begin position="21"/>
        <end position="96"/>
    </location>
</feature>
<name>A0A7S4GFF1_9EUGL</name>
<accession>A0A7S4GFF1</accession>
<evidence type="ECO:0000256" key="1">
    <source>
        <dbReference type="SAM" id="SignalP"/>
    </source>
</evidence>
<organism evidence="2">
    <name type="scientific">Eutreptiella gymnastica</name>
    <dbReference type="NCBI Taxonomy" id="73025"/>
    <lineage>
        <taxon>Eukaryota</taxon>
        <taxon>Discoba</taxon>
        <taxon>Euglenozoa</taxon>
        <taxon>Euglenida</taxon>
        <taxon>Spirocuta</taxon>
        <taxon>Euglenophyceae</taxon>
        <taxon>Eutreptiales</taxon>
        <taxon>Eutreptiaceae</taxon>
        <taxon>Eutreptiella</taxon>
    </lineage>
</organism>
<reference evidence="2" key="1">
    <citation type="submission" date="2021-01" db="EMBL/GenBank/DDBJ databases">
        <authorList>
            <person name="Corre E."/>
            <person name="Pelletier E."/>
            <person name="Niang G."/>
            <person name="Scheremetjew M."/>
            <person name="Finn R."/>
            <person name="Kale V."/>
            <person name="Holt S."/>
            <person name="Cochrane G."/>
            <person name="Meng A."/>
            <person name="Brown T."/>
            <person name="Cohen L."/>
        </authorList>
    </citation>
    <scope>NUCLEOTIDE SEQUENCE</scope>
    <source>
        <strain evidence="2">CCMP1594</strain>
    </source>
</reference>
<feature type="signal peptide" evidence="1">
    <location>
        <begin position="1"/>
        <end position="20"/>
    </location>
</feature>
<protein>
    <recommendedName>
        <fullName evidence="3">Secreted protein</fullName>
    </recommendedName>
</protein>